<dbReference type="Proteomes" id="UP000187209">
    <property type="component" value="Unassembled WGS sequence"/>
</dbReference>
<accession>A0A1R2BLY5</accession>
<keyword evidence="2" id="KW-1185">Reference proteome</keyword>
<gene>
    <name evidence="1" type="ORF">SteCoe_22472</name>
</gene>
<organism evidence="1 2">
    <name type="scientific">Stentor coeruleus</name>
    <dbReference type="NCBI Taxonomy" id="5963"/>
    <lineage>
        <taxon>Eukaryota</taxon>
        <taxon>Sar</taxon>
        <taxon>Alveolata</taxon>
        <taxon>Ciliophora</taxon>
        <taxon>Postciliodesmatophora</taxon>
        <taxon>Heterotrichea</taxon>
        <taxon>Heterotrichida</taxon>
        <taxon>Stentoridae</taxon>
        <taxon>Stentor</taxon>
    </lineage>
</organism>
<reference evidence="1 2" key="1">
    <citation type="submission" date="2016-11" db="EMBL/GenBank/DDBJ databases">
        <title>The macronuclear genome of Stentor coeruleus: a giant cell with tiny introns.</title>
        <authorList>
            <person name="Slabodnick M."/>
            <person name="Ruby J.G."/>
            <person name="Reiff S.B."/>
            <person name="Swart E.C."/>
            <person name="Gosai S."/>
            <person name="Prabakaran S."/>
            <person name="Witkowska E."/>
            <person name="Larue G.E."/>
            <person name="Fisher S."/>
            <person name="Freeman R.M."/>
            <person name="Gunawardena J."/>
            <person name="Chu W."/>
            <person name="Stover N.A."/>
            <person name="Gregory B.D."/>
            <person name="Nowacki M."/>
            <person name="Derisi J."/>
            <person name="Roy S.W."/>
            <person name="Marshall W.F."/>
            <person name="Sood P."/>
        </authorList>
    </citation>
    <scope>NUCLEOTIDE SEQUENCE [LARGE SCALE GENOMIC DNA]</scope>
    <source>
        <strain evidence="1">WM001</strain>
    </source>
</reference>
<name>A0A1R2BLY5_9CILI</name>
<proteinExistence type="predicted"/>
<dbReference type="EMBL" id="MPUH01000553">
    <property type="protein sequence ID" value="OMJ77839.1"/>
    <property type="molecule type" value="Genomic_DNA"/>
</dbReference>
<evidence type="ECO:0000313" key="1">
    <source>
        <dbReference type="EMBL" id="OMJ77839.1"/>
    </source>
</evidence>
<comment type="caution">
    <text evidence="1">The sequence shown here is derived from an EMBL/GenBank/DDBJ whole genome shotgun (WGS) entry which is preliminary data.</text>
</comment>
<protein>
    <submittedName>
        <fullName evidence="1">Uncharacterized protein</fullName>
    </submittedName>
</protein>
<sequence>MLGNEDLKIKVASETVNIKSYESAVENSPMVKLDSSVFKYFARTPEMFSTPRNRKRVSNLQNCKRFILFASKILKTAIKRQMILAVDSLRQLKNEKPNHPTLEIVCDNSKFISISLILESCLKNFCHILNSLSIQEKFKTFQLIKKFATTAHSRSVICKLLARKFTKTKSAFTKYKCNIIEMKMKKIILTYARKRAGYTRLYHFFLKRQIHGFNYLKSYRKAIKILNINKEFSLFQLDLFLNEKIKEVLKYGIGKIRFLIKIKNIAGSSKIKSKFASCIKKLNALTLRSKQSAFNMWQMVAVAFKLHSMVYQDYNDIKIVL</sequence>
<dbReference type="AlphaFoldDB" id="A0A1R2BLY5"/>
<evidence type="ECO:0000313" key="2">
    <source>
        <dbReference type="Proteomes" id="UP000187209"/>
    </source>
</evidence>